<evidence type="ECO:0000313" key="13">
    <source>
        <dbReference type="Proteomes" id="UP001164746"/>
    </source>
</evidence>
<dbReference type="InterPro" id="IPR026823">
    <property type="entry name" value="cEGF"/>
</dbReference>
<dbReference type="Gene3D" id="2.10.25.10">
    <property type="entry name" value="Laminin"/>
    <property type="match status" value="3"/>
</dbReference>
<accession>A0ABY7FDJ6</accession>
<dbReference type="SMART" id="SM00408">
    <property type="entry name" value="IGc2"/>
    <property type="match status" value="1"/>
</dbReference>
<dbReference type="InterPro" id="IPR000152">
    <property type="entry name" value="EGF-type_Asp/Asn_hydroxyl_site"/>
</dbReference>
<comment type="similarity">
    <text evidence="2">Belongs to the fibulin family.</text>
</comment>
<keyword evidence="3" id="KW-0272">Extracellular matrix</keyword>
<dbReference type="CDD" id="cd00054">
    <property type="entry name" value="EGF_CA"/>
    <property type="match status" value="3"/>
</dbReference>
<dbReference type="InterPro" id="IPR052235">
    <property type="entry name" value="Nephronectin_domain"/>
</dbReference>
<dbReference type="InterPro" id="IPR003598">
    <property type="entry name" value="Ig_sub2"/>
</dbReference>
<feature type="domain" description="EGF-like" evidence="10">
    <location>
        <begin position="39"/>
        <end position="78"/>
    </location>
</feature>
<feature type="disulfide bond" evidence="8">
    <location>
        <begin position="43"/>
        <end position="53"/>
    </location>
</feature>
<evidence type="ECO:0000259" key="11">
    <source>
        <dbReference type="PROSITE" id="PS50835"/>
    </source>
</evidence>
<dbReference type="PANTHER" id="PTHR24050:SF27">
    <property type="entry name" value="FIBRILLIN-1"/>
    <property type="match status" value="1"/>
</dbReference>
<evidence type="ECO:0000256" key="7">
    <source>
        <dbReference type="ARBA" id="ARBA00023157"/>
    </source>
</evidence>
<dbReference type="PROSITE" id="PS01187">
    <property type="entry name" value="EGF_CA"/>
    <property type="match status" value="1"/>
</dbReference>
<keyword evidence="13" id="KW-1185">Reference proteome</keyword>
<dbReference type="SMART" id="SM00181">
    <property type="entry name" value="EGF"/>
    <property type="match status" value="3"/>
</dbReference>
<evidence type="ECO:0000313" key="12">
    <source>
        <dbReference type="EMBL" id="WAR19107.1"/>
    </source>
</evidence>
<proteinExistence type="inferred from homology"/>
<evidence type="ECO:0000256" key="5">
    <source>
        <dbReference type="ARBA" id="ARBA00022729"/>
    </source>
</evidence>
<feature type="non-terminal residue" evidence="12">
    <location>
        <position position="1"/>
    </location>
</feature>
<dbReference type="InterPro" id="IPR001881">
    <property type="entry name" value="EGF-like_Ca-bd_dom"/>
</dbReference>
<evidence type="ECO:0000256" key="2">
    <source>
        <dbReference type="ARBA" id="ARBA00006127"/>
    </source>
</evidence>
<dbReference type="SUPFAM" id="SSF48726">
    <property type="entry name" value="Immunoglobulin"/>
    <property type="match status" value="1"/>
</dbReference>
<sequence length="1528" mass="171820">VNECEQDVCEQTCTNTPGSYTCGCQPGYLLQKDGWGCIDIDECLNETGCEHECSNNEGSFHCECYSGFKLLADGESCEEIDECEIGTSKCSQKCTNTAGSYVCSCQPGYFLDTDAFNCIDTYNGIKIVIVLFLDDGWNINISSEITIKRNVLAESKGALLNPKRAGDRPSIYQKLNLLERVLPKGCSEIILSKCNDEEDIVLSMSSTSTWYRLKSDVNVRYTYGIVFVELGSLSLPISISGLEVRTDNTNGGFELVVGNYLLQSSDGYAVGQTKHGNCQTFESTPRDIYHFLSSSAFTKTLFRELENVLPGWIKFKPNDLTVIDVNEITADVLTGHDINNGECKGAPLTSNRLYTLVKLDKAFVLEIYGQQIMLPPVLLNRKYCIVIDICKDFGSTVFVTLPEESRNILDEVEIFANTLTSYGIQFRPIGVGLSLKRNIEMKLNTDVDFWNGHNLYLANPPGIFMSIMLETDPFKDVPLLQMLELDVKARAYPFLISGNNQTIARDFKTHFRNGLQKLKESLTSLLNGTNAILSQYSILLKNESQSVLKKAKHILENMVSQIQTLYNKESIAMDPLSILVEIVNDLTNIWKQGWKNVTQLIDVFVESVKDDTRIARYRFVQLLMEEKGKTLNNFESTFNSIRKDVTSIKIPNGFGIKFKGAIHFKPFGFRLLGVELELVYSDEDIYRCHRYKRANELMKGERAFRAIGLITIENRISFFKIPEVGFGLGLAVSVENKNKFQAILRAKVDVIGIKGQADLIIANTGIYFVIEGNVWDIFKANIDVSAEDLPENDSWQSLVFTLEGNFLADADGDGDFTDSYIAALRRFTKMIADDAEKRINKVKSYITNAQDALTSAQNWLEEKKAALRASNIIFDKAVNGLDKSKDKLEEAKKPFKNAIDVLEEAQRKVDRLCKLRNCRKICIPGIKCKICYKKAWFARIPYPCCHFNDCMISFPDPICVALNLACNALRGIAYLALEIAQGVLRLAMIALDAAKRAVSSAQFLVDKSRTLLDIAEDALSLAQVGLEGAKVVLEGEKVALKAVKQVVKYGVMALNNILQHGIQNIFDVRNCGFEIELSTKDLHIFDVHCNINAFASGFKTVRIRINFKDIQLSMWNAAKATIESILQSFGNIFSRRKRREIEGKTLASLYRVLRSAENSNINETDFEATANQTLDTVFLTSGFRNNTSDDNYYFRKQIFTEKCKTFDSLFSFLNDSANLLKELVNATANVVLNSTGLQDEIEDYNLDDIKKNITAENLNISLSVANEEFSITEPMLHDIIAQTKENMSTDPFLTNLTEFTADAKSILYNQTKDSNDIIIVTHWITVMNNNTNEYFDLDESCVDFLDCFHFSIAGLYEMFIASDIRNQTESLESISQLENNFLQLVGNSAVTIERVNHLIESIVMNLENIFELNAFCSKAPEVLAPLRNHTLEIGQNHSLACNVTGEPFPTIWWFKDDKPLHEETNTILEITNATMADMAMYHCIAGNLVANLTFERVYITVKETTERKTTESTNPYEVEDDTSGTLLV</sequence>
<comment type="subcellular location">
    <subcellularLocation>
        <location evidence="1">Secreted</location>
        <location evidence="1">Extracellular space</location>
        <location evidence="1">Extracellular matrix</location>
    </subcellularLocation>
</comment>
<dbReference type="SMART" id="SM00409">
    <property type="entry name" value="IG"/>
    <property type="match status" value="1"/>
</dbReference>
<dbReference type="SMART" id="SM00179">
    <property type="entry name" value="EGF_CA"/>
    <property type="match status" value="3"/>
</dbReference>
<dbReference type="Pfam" id="PF13927">
    <property type="entry name" value="Ig_3"/>
    <property type="match status" value="1"/>
</dbReference>
<dbReference type="InterPro" id="IPR000742">
    <property type="entry name" value="EGF"/>
</dbReference>
<protein>
    <submittedName>
        <fullName evidence="12">FBLN5-like protein</fullName>
    </submittedName>
</protein>
<evidence type="ECO:0000256" key="6">
    <source>
        <dbReference type="ARBA" id="ARBA00022737"/>
    </source>
</evidence>
<keyword evidence="3" id="KW-0964">Secreted</keyword>
<dbReference type="EMBL" id="CP111022">
    <property type="protein sequence ID" value="WAR19107.1"/>
    <property type="molecule type" value="Genomic_DNA"/>
</dbReference>
<dbReference type="InterPro" id="IPR013783">
    <property type="entry name" value="Ig-like_fold"/>
</dbReference>
<name>A0ABY7FDJ6_MYAAR</name>
<dbReference type="InterPro" id="IPR036179">
    <property type="entry name" value="Ig-like_dom_sf"/>
</dbReference>
<evidence type="ECO:0000256" key="3">
    <source>
        <dbReference type="ARBA" id="ARBA00022530"/>
    </source>
</evidence>
<keyword evidence="6" id="KW-0677">Repeat</keyword>
<dbReference type="SUPFAM" id="SSF57184">
    <property type="entry name" value="Growth factor receptor domain"/>
    <property type="match status" value="1"/>
</dbReference>
<evidence type="ECO:0000256" key="1">
    <source>
        <dbReference type="ARBA" id="ARBA00004498"/>
    </source>
</evidence>
<gene>
    <name evidence="12" type="ORF">MAR_000945</name>
</gene>
<feature type="domain" description="Ig-like" evidence="11">
    <location>
        <begin position="1420"/>
        <end position="1500"/>
    </location>
</feature>
<dbReference type="CDD" id="cd00096">
    <property type="entry name" value="Ig"/>
    <property type="match status" value="1"/>
</dbReference>
<keyword evidence="4 8" id="KW-0245">EGF-like domain</keyword>
<dbReference type="PROSITE" id="PS50026">
    <property type="entry name" value="EGF_3"/>
    <property type="match status" value="1"/>
</dbReference>
<dbReference type="InterPro" id="IPR003599">
    <property type="entry name" value="Ig_sub"/>
</dbReference>
<keyword evidence="7 8" id="KW-1015">Disulfide bond</keyword>
<dbReference type="Pfam" id="PF07645">
    <property type="entry name" value="EGF_CA"/>
    <property type="match status" value="1"/>
</dbReference>
<organism evidence="12 13">
    <name type="scientific">Mya arenaria</name>
    <name type="common">Soft-shell clam</name>
    <dbReference type="NCBI Taxonomy" id="6604"/>
    <lineage>
        <taxon>Eukaryota</taxon>
        <taxon>Metazoa</taxon>
        <taxon>Spiralia</taxon>
        <taxon>Lophotrochozoa</taxon>
        <taxon>Mollusca</taxon>
        <taxon>Bivalvia</taxon>
        <taxon>Autobranchia</taxon>
        <taxon>Heteroconchia</taxon>
        <taxon>Euheterodonta</taxon>
        <taxon>Imparidentia</taxon>
        <taxon>Neoheterodontei</taxon>
        <taxon>Myida</taxon>
        <taxon>Myoidea</taxon>
        <taxon>Myidae</taxon>
        <taxon>Mya</taxon>
    </lineage>
</organism>
<comment type="caution">
    <text evidence="8">Lacks conserved residue(s) required for the propagation of feature annotation.</text>
</comment>
<feature type="region of interest" description="Disordered" evidence="9">
    <location>
        <begin position="1506"/>
        <end position="1528"/>
    </location>
</feature>
<dbReference type="Proteomes" id="UP001164746">
    <property type="component" value="Chromosome 11"/>
</dbReference>
<evidence type="ECO:0000256" key="9">
    <source>
        <dbReference type="SAM" id="MobiDB-lite"/>
    </source>
</evidence>
<evidence type="ECO:0000256" key="4">
    <source>
        <dbReference type="ARBA" id="ARBA00022536"/>
    </source>
</evidence>
<evidence type="ECO:0000259" key="10">
    <source>
        <dbReference type="PROSITE" id="PS50026"/>
    </source>
</evidence>
<dbReference type="InterPro" id="IPR009030">
    <property type="entry name" value="Growth_fac_rcpt_cys_sf"/>
</dbReference>
<dbReference type="InterPro" id="IPR018097">
    <property type="entry name" value="EGF_Ca-bd_CS"/>
</dbReference>
<keyword evidence="5" id="KW-0732">Signal</keyword>
<dbReference type="Pfam" id="PF12662">
    <property type="entry name" value="cEGF"/>
    <property type="match status" value="1"/>
</dbReference>
<dbReference type="PROSITE" id="PS50835">
    <property type="entry name" value="IG_LIKE"/>
    <property type="match status" value="1"/>
</dbReference>
<dbReference type="Gene3D" id="2.60.40.10">
    <property type="entry name" value="Immunoglobulins"/>
    <property type="match status" value="1"/>
</dbReference>
<evidence type="ECO:0000256" key="8">
    <source>
        <dbReference type="PROSITE-ProRule" id="PRU00076"/>
    </source>
</evidence>
<dbReference type="InterPro" id="IPR007110">
    <property type="entry name" value="Ig-like_dom"/>
</dbReference>
<dbReference type="PROSITE" id="PS00010">
    <property type="entry name" value="ASX_HYDROXYL"/>
    <property type="match status" value="2"/>
</dbReference>
<dbReference type="PROSITE" id="PS01186">
    <property type="entry name" value="EGF_2"/>
    <property type="match status" value="1"/>
</dbReference>
<dbReference type="InterPro" id="IPR049883">
    <property type="entry name" value="NOTCH1_EGF-like"/>
</dbReference>
<reference evidence="12" key="1">
    <citation type="submission" date="2022-11" db="EMBL/GenBank/DDBJ databases">
        <title>Centuries of genome instability and evolution in soft-shell clam transmissible cancer (bioRxiv).</title>
        <authorList>
            <person name="Hart S.F.M."/>
            <person name="Yonemitsu M.A."/>
            <person name="Giersch R.M."/>
            <person name="Beal B.F."/>
            <person name="Arriagada G."/>
            <person name="Davis B.W."/>
            <person name="Ostrander E.A."/>
            <person name="Goff S.P."/>
            <person name="Metzger M.J."/>
        </authorList>
    </citation>
    <scope>NUCLEOTIDE SEQUENCE</scope>
    <source>
        <strain evidence="12">MELC-2E11</strain>
        <tissue evidence="12">Siphon/mantle</tissue>
    </source>
</reference>
<dbReference type="PANTHER" id="PTHR24050">
    <property type="entry name" value="PA14 DOMAIN-CONTAINING PROTEIN"/>
    <property type="match status" value="1"/>
</dbReference>